<feature type="compositionally biased region" description="Basic and acidic residues" evidence="1">
    <location>
        <begin position="267"/>
        <end position="290"/>
    </location>
</feature>
<comment type="caution">
    <text evidence="2">The sequence shown here is derived from an EMBL/GenBank/DDBJ whole genome shotgun (WGS) entry which is preliminary data.</text>
</comment>
<dbReference type="AlphaFoldDB" id="A0A9P9E0H4"/>
<dbReference type="PANTHER" id="PTHR38887">
    <property type="entry name" value="CHROMOSOME 21, WHOLE GENOME SHOTGUN SEQUENCE"/>
    <property type="match status" value="1"/>
</dbReference>
<keyword evidence="3" id="KW-1185">Reference proteome</keyword>
<organism evidence="2 3">
    <name type="scientific">Dendryphion nanum</name>
    <dbReference type="NCBI Taxonomy" id="256645"/>
    <lineage>
        <taxon>Eukaryota</taxon>
        <taxon>Fungi</taxon>
        <taxon>Dikarya</taxon>
        <taxon>Ascomycota</taxon>
        <taxon>Pezizomycotina</taxon>
        <taxon>Dothideomycetes</taxon>
        <taxon>Pleosporomycetidae</taxon>
        <taxon>Pleosporales</taxon>
        <taxon>Torulaceae</taxon>
        <taxon>Dendryphion</taxon>
    </lineage>
</organism>
<evidence type="ECO:0000313" key="2">
    <source>
        <dbReference type="EMBL" id="KAH7128497.1"/>
    </source>
</evidence>
<sequence>MNQSGVDFFPSCTNANTTNYPPRPTGRLQRPVIIPQRRPNYRERGFIQAYAPDLMNCGIDQETFMSFLDGFGLPTAESAAIDAVNVTVGAVDIFLAPFAPGVGFAIEGAVESYQDMRSRMSQNAYLSKMNKQLFAPRGLQCLIFAYDPNLKKSFQETSTSDSYMPRFRNDDGVMGGIELPPCAQLIYPGFHENTENKKTSGSSIGNKLSQSLTQESIKEDHKAQVKYLRDNPNSVLKHLMDPKVVLTEKDIEKQEKKREKIEKKLEKEERKLEKWKKEHPNKEPKEPEKPKIKKGILYLMIANVPSKRGNV</sequence>
<dbReference type="OrthoDB" id="3777584at2759"/>
<gene>
    <name evidence="2" type="ORF">B0J11DRAFT_567101</name>
</gene>
<proteinExistence type="predicted"/>
<dbReference type="PANTHER" id="PTHR38887:SF1">
    <property type="entry name" value="RAS MODIFICATION PROTEIN ERF4"/>
    <property type="match status" value="1"/>
</dbReference>
<protein>
    <submittedName>
        <fullName evidence="2">Uncharacterized protein</fullName>
    </submittedName>
</protein>
<evidence type="ECO:0000256" key="1">
    <source>
        <dbReference type="SAM" id="MobiDB-lite"/>
    </source>
</evidence>
<dbReference type="EMBL" id="JAGMWT010000005">
    <property type="protein sequence ID" value="KAH7128497.1"/>
    <property type="molecule type" value="Genomic_DNA"/>
</dbReference>
<accession>A0A9P9E0H4</accession>
<reference evidence="2" key="1">
    <citation type="journal article" date="2021" name="Nat. Commun.">
        <title>Genetic determinants of endophytism in the Arabidopsis root mycobiome.</title>
        <authorList>
            <person name="Mesny F."/>
            <person name="Miyauchi S."/>
            <person name="Thiergart T."/>
            <person name="Pickel B."/>
            <person name="Atanasova L."/>
            <person name="Karlsson M."/>
            <person name="Huettel B."/>
            <person name="Barry K.W."/>
            <person name="Haridas S."/>
            <person name="Chen C."/>
            <person name="Bauer D."/>
            <person name="Andreopoulos W."/>
            <person name="Pangilinan J."/>
            <person name="LaButti K."/>
            <person name="Riley R."/>
            <person name="Lipzen A."/>
            <person name="Clum A."/>
            <person name="Drula E."/>
            <person name="Henrissat B."/>
            <person name="Kohler A."/>
            <person name="Grigoriev I.V."/>
            <person name="Martin F.M."/>
            <person name="Hacquard S."/>
        </authorList>
    </citation>
    <scope>NUCLEOTIDE SEQUENCE</scope>
    <source>
        <strain evidence="2">MPI-CAGE-CH-0243</strain>
    </source>
</reference>
<name>A0A9P9E0H4_9PLEO</name>
<dbReference type="InterPro" id="IPR053221">
    <property type="entry name" value="Burnettramic_acid_biosynth"/>
</dbReference>
<feature type="region of interest" description="Disordered" evidence="1">
    <location>
        <begin position="267"/>
        <end position="292"/>
    </location>
</feature>
<evidence type="ECO:0000313" key="3">
    <source>
        <dbReference type="Proteomes" id="UP000700596"/>
    </source>
</evidence>
<dbReference type="Proteomes" id="UP000700596">
    <property type="component" value="Unassembled WGS sequence"/>
</dbReference>